<dbReference type="Gene3D" id="3.40.50.150">
    <property type="entry name" value="Vaccinia Virus protein VP39"/>
    <property type="match status" value="1"/>
</dbReference>
<protein>
    <submittedName>
        <fullName evidence="1">Protein-L-isoaspartate O-methyltransferase</fullName>
    </submittedName>
</protein>
<gene>
    <name evidence="1" type="ORF">FOM92_11900</name>
</gene>
<dbReference type="RefSeq" id="WP_143777080.1">
    <property type="nucleotide sequence ID" value="NZ_VKKU01000002.1"/>
</dbReference>
<dbReference type="GO" id="GO:0032259">
    <property type="term" value="P:methylation"/>
    <property type="evidence" value="ECO:0007669"/>
    <property type="project" value="UniProtKB-KW"/>
</dbReference>
<proteinExistence type="predicted"/>
<comment type="caution">
    <text evidence="1">The sequence shown here is derived from an EMBL/GenBank/DDBJ whole genome shotgun (WGS) entry which is preliminary data.</text>
</comment>
<dbReference type="InterPro" id="IPR029063">
    <property type="entry name" value="SAM-dependent_MTases_sf"/>
</dbReference>
<dbReference type="AlphaFoldDB" id="A0A553WAZ4"/>
<dbReference type="EMBL" id="VKKU01000002">
    <property type="protein sequence ID" value="TSB01860.1"/>
    <property type="molecule type" value="Genomic_DNA"/>
</dbReference>
<evidence type="ECO:0000313" key="2">
    <source>
        <dbReference type="Proteomes" id="UP000320160"/>
    </source>
</evidence>
<dbReference type="GO" id="GO:0008168">
    <property type="term" value="F:methyltransferase activity"/>
    <property type="evidence" value="ECO:0007669"/>
    <property type="project" value="UniProtKB-KW"/>
</dbReference>
<accession>A0A553WAZ4</accession>
<sequence length="194" mass="20400">MESVSFEDMRRAMVDSQLRTNGVTEAWILGAMGSLPREDHVPASHRATSYMDRAIALEDGSVLNPPLSTALLLQAAEVKPSDKTLLIGTPGGYVAGLLQSHVAQLTCAAPADWAAAQKDAPFDLIVIDGAVEELSDAFLALARDGARIVSGVSEGPVTRLATGVVLAGKVALKSFIDSEIAPLAAFARKPEFVF</sequence>
<dbReference type="Pfam" id="PF01135">
    <property type="entry name" value="PCMT"/>
    <property type="match status" value="1"/>
</dbReference>
<keyword evidence="2" id="KW-1185">Reference proteome</keyword>
<name>A0A553WAZ4_9SPHN</name>
<evidence type="ECO:0000313" key="1">
    <source>
        <dbReference type="EMBL" id="TSB01860.1"/>
    </source>
</evidence>
<dbReference type="OrthoDB" id="9798496at2"/>
<dbReference type="SUPFAM" id="SSF53335">
    <property type="entry name" value="S-adenosyl-L-methionine-dependent methyltransferases"/>
    <property type="match status" value="1"/>
</dbReference>
<dbReference type="Proteomes" id="UP000320160">
    <property type="component" value="Unassembled WGS sequence"/>
</dbReference>
<reference evidence="1 2" key="1">
    <citation type="submission" date="2019-07" db="EMBL/GenBank/DDBJ databases">
        <authorList>
            <person name="Park M."/>
        </authorList>
    </citation>
    <scope>NUCLEOTIDE SEQUENCE [LARGE SCALE GENOMIC DNA]</scope>
    <source>
        <strain evidence="1 2">KCTC32445</strain>
    </source>
</reference>
<keyword evidence="1" id="KW-0489">Methyltransferase</keyword>
<keyword evidence="1" id="KW-0808">Transferase</keyword>
<organism evidence="1 2">
    <name type="scientific">Sphingorhabdus contaminans</name>
    <dbReference type="NCBI Taxonomy" id="1343899"/>
    <lineage>
        <taxon>Bacteria</taxon>
        <taxon>Pseudomonadati</taxon>
        <taxon>Pseudomonadota</taxon>
        <taxon>Alphaproteobacteria</taxon>
        <taxon>Sphingomonadales</taxon>
        <taxon>Sphingomonadaceae</taxon>
        <taxon>Sphingorhabdus</taxon>
    </lineage>
</organism>